<feature type="compositionally biased region" description="Basic and acidic residues" evidence="1">
    <location>
        <begin position="31"/>
        <end position="51"/>
    </location>
</feature>
<dbReference type="EMBL" id="ADLK01000053">
    <property type="protein sequence ID" value="KMW11969.1"/>
    <property type="molecule type" value="Genomic_DNA"/>
</dbReference>
<proteinExistence type="predicted"/>
<dbReference type="Gene3D" id="1.20.58.1690">
    <property type="match status" value="1"/>
</dbReference>
<keyword evidence="2" id="KW-0732">Signal</keyword>
<dbReference type="PROSITE" id="PS51257">
    <property type="entry name" value="PROKAR_LIPOPROTEIN"/>
    <property type="match status" value="1"/>
</dbReference>
<feature type="region of interest" description="Disordered" evidence="1">
    <location>
        <begin position="29"/>
        <end position="88"/>
    </location>
</feature>
<evidence type="ECO:0000313" key="4">
    <source>
        <dbReference type="EMBL" id="KMW11969.1"/>
    </source>
</evidence>
<dbReference type="AlphaFoldDB" id="A0A0J9BI66"/>
<dbReference type="InterPro" id="IPR025582">
    <property type="entry name" value="YARHG_dom"/>
</dbReference>
<dbReference type="InterPro" id="IPR038434">
    <property type="entry name" value="YARHG_sf"/>
</dbReference>
<dbReference type="Pfam" id="PF13308">
    <property type="entry name" value="YARHG"/>
    <property type="match status" value="1"/>
</dbReference>
<dbReference type="SMART" id="SM01324">
    <property type="entry name" value="YARHG"/>
    <property type="match status" value="1"/>
</dbReference>
<protein>
    <recommendedName>
        <fullName evidence="3">YARHG domain-containing protein</fullName>
    </recommendedName>
</protein>
<evidence type="ECO:0000259" key="3">
    <source>
        <dbReference type="SMART" id="SM01324"/>
    </source>
</evidence>
<dbReference type="Pfam" id="PF14628">
    <property type="entry name" value="DUF4454"/>
    <property type="match status" value="1"/>
</dbReference>
<sequence length="505" mass="55956">MRKKQGTMALYAAVFSLALCSCQSGAGNERLAQERLEQENREQGSWEKENAAQESGDVSDAEERGKSQEEVARNPLKQGEERDQGDGGFHIKAIQNLETGNELLSAAFLKAGDIRYQVSFDLTREGMESDRIQCAFSMRNADHSSYYDSIASVEISTEKGRRSYEIEPVFPDGSSYMQAESGEIRFCLDGPAGPYISVKGLRELDGDYYPSSVFQGSGLMFRYLTKADLCMYPTEDLWLLRNEIYALHGRIFQNEVLRQYFETYSWYRGTTEPGAFSEDILSDVEKKNVALIKEMEDDPNRAMLDGSNHYGIEDLPFAPYLSYLGKYDETGLSADLTQAKDMGGYYVVQGSISVPASITPEQLEGVKAGKEVEVVLDELTGEAGILTLDPSGNAAAPVYGYILREYAEDQGCETGLWADYKSGTYQLWQTSGDTVMKTVYRGDIYLLKGAVTGGDVSLEGASENQRLIFASKGAGERSGGETDVFGNHLYYNSRGHFTAVYYLGD</sequence>
<dbReference type="RefSeq" id="WP_053095385.1">
    <property type="nucleotide sequence ID" value="NZ_KQ235887.1"/>
</dbReference>
<feature type="domain" description="YARHG" evidence="3">
    <location>
        <begin position="215"/>
        <end position="297"/>
    </location>
</feature>
<dbReference type="Proteomes" id="UP000037392">
    <property type="component" value="Unassembled WGS sequence"/>
</dbReference>
<accession>A0A0J9BI66</accession>
<dbReference type="InterPro" id="IPR028080">
    <property type="entry name" value="DUF4454"/>
</dbReference>
<feature type="compositionally biased region" description="Basic and acidic residues" evidence="1">
    <location>
        <begin position="61"/>
        <end position="85"/>
    </location>
</feature>
<comment type="caution">
    <text evidence="4">The sequence shown here is derived from an EMBL/GenBank/DDBJ whole genome shotgun (WGS) entry which is preliminary data.</text>
</comment>
<reference evidence="4 5" key="1">
    <citation type="submission" date="2011-04" db="EMBL/GenBank/DDBJ databases">
        <title>The Genome Sequence of Clostridium citroniae WAL-19142.</title>
        <authorList>
            <consortium name="The Broad Institute Genome Sequencing Platform"/>
            <person name="Earl A."/>
            <person name="Ward D."/>
            <person name="Feldgarden M."/>
            <person name="Gevers D."/>
            <person name="Warren Y.A."/>
            <person name="Tyrrell K.L."/>
            <person name="Citron D.M."/>
            <person name="Goldstein E.J."/>
            <person name="Daigneault M."/>
            <person name="Allen-Vercoe E."/>
            <person name="Young S.K."/>
            <person name="Zeng Q."/>
            <person name="Gargeya S."/>
            <person name="Fitzgerald M."/>
            <person name="Haas B."/>
            <person name="Abouelleil A."/>
            <person name="Alvarado L."/>
            <person name="Arachchi H.M."/>
            <person name="Berlin A."/>
            <person name="Brown A."/>
            <person name="Chapman S.B."/>
            <person name="Chen Z."/>
            <person name="Dunbar C."/>
            <person name="Freedman E."/>
            <person name="Gearin G."/>
            <person name="Gellesch M."/>
            <person name="Goldberg J."/>
            <person name="Griggs A."/>
            <person name="Gujja S."/>
            <person name="Heilman E.R."/>
            <person name="Heiman D."/>
            <person name="Howarth C."/>
            <person name="Larson L."/>
            <person name="Lui A."/>
            <person name="MacDonald P.J."/>
            <person name="Mehta T."/>
            <person name="Montmayeur A."/>
            <person name="Murphy C."/>
            <person name="Neiman D."/>
            <person name="Pearson M."/>
            <person name="Priest M."/>
            <person name="Roberts A."/>
            <person name="Saif S."/>
            <person name="Shea T."/>
            <person name="Shenoy N."/>
            <person name="Sisk P."/>
            <person name="Stolte C."/>
            <person name="Sykes S."/>
            <person name="White J."/>
            <person name="Yandava C."/>
            <person name="Wortman J."/>
            <person name="Nusbaum C."/>
            <person name="Birren B."/>
        </authorList>
    </citation>
    <scope>NUCLEOTIDE SEQUENCE [LARGE SCALE GENOMIC DNA]</scope>
    <source>
        <strain evidence="4 5">WAL-19142</strain>
    </source>
</reference>
<dbReference type="GeneID" id="93166400"/>
<organism evidence="4 5">
    <name type="scientific">[Clostridium] citroniae WAL-19142</name>
    <dbReference type="NCBI Taxonomy" id="742734"/>
    <lineage>
        <taxon>Bacteria</taxon>
        <taxon>Bacillati</taxon>
        <taxon>Bacillota</taxon>
        <taxon>Clostridia</taxon>
        <taxon>Lachnospirales</taxon>
        <taxon>Lachnospiraceae</taxon>
        <taxon>Enterocloster</taxon>
    </lineage>
</organism>
<feature type="signal peptide" evidence="2">
    <location>
        <begin position="1"/>
        <end position="26"/>
    </location>
</feature>
<evidence type="ECO:0000313" key="5">
    <source>
        <dbReference type="Proteomes" id="UP000037392"/>
    </source>
</evidence>
<feature type="chain" id="PRO_5005315350" description="YARHG domain-containing protein" evidence="2">
    <location>
        <begin position="27"/>
        <end position="505"/>
    </location>
</feature>
<evidence type="ECO:0000256" key="2">
    <source>
        <dbReference type="SAM" id="SignalP"/>
    </source>
</evidence>
<dbReference type="PATRIC" id="fig|742734.4.peg.5775"/>
<gene>
    <name evidence="4" type="ORF">HMPREF9470_05399</name>
</gene>
<name>A0A0J9BI66_9FIRM</name>
<evidence type="ECO:0000256" key="1">
    <source>
        <dbReference type="SAM" id="MobiDB-lite"/>
    </source>
</evidence>